<dbReference type="EMBL" id="JBHSSM010000029">
    <property type="protein sequence ID" value="MFC6316257.1"/>
    <property type="molecule type" value="Genomic_DNA"/>
</dbReference>
<reference evidence="3" key="1">
    <citation type="journal article" date="2019" name="Int. J. Syst. Evol. Microbiol.">
        <title>The Global Catalogue of Microorganisms (GCM) 10K type strain sequencing project: providing services to taxonomists for standard genome sequencing and annotation.</title>
        <authorList>
            <consortium name="The Broad Institute Genomics Platform"/>
            <consortium name="The Broad Institute Genome Sequencing Center for Infectious Disease"/>
            <person name="Wu L."/>
            <person name="Ma J."/>
        </authorList>
    </citation>
    <scope>NUCLEOTIDE SEQUENCE [LARGE SCALE GENOMIC DNA]</scope>
    <source>
        <strain evidence="3">CCM 8897</strain>
    </source>
</reference>
<feature type="transmembrane region" description="Helical" evidence="1">
    <location>
        <begin position="208"/>
        <end position="236"/>
    </location>
</feature>
<evidence type="ECO:0008006" key="4">
    <source>
        <dbReference type="Google" id="ProtNLM"/>
    </source>
</evidence>
<proteinExistence type="predicted"/>
<gene>
    <name evidence="2" type="ORF">ACFQHW_11850</name>
</gene>
<feature type="transmembrane region" description="Helical" evidence="1">
    <location>
        <begin position="168"/>
        <end position="187"/>
    </location>
</feature>
<feature type="transmembrane region" description="Helical" evidence="1">
    <location>
        <begin position="16"/>
        <end position="33"/>
    </location>
</feature>
<protein>
    <recommendedName>
        <fullName evidence="4">ABC transporter permease</fullName>
    </recommendedName>
</protein>
<evidence type="ECO:0000313" key="2">
    <source>
        <dbReference type="EMBL" id="MFC6316257.1"/>
    </source>
</evidence>
<keyword evidence="1" id="KW-0472">Membrane</keyword>
<name>A0ABW1UQR0_9LACO</name>
<feature type="transmembrane region" description="Helical" evidence="1">
    <location>
        <begin position="260"/>
        <end position="280"/>
    </location>
</feature>
<accession>A0ABW1UQR0</accession>
<feature type="transmembrane region" description="Helical" evidence="1">
    <location>
        <begin position="292"/>
        <end position="310"/>
    </location>
</feature>
<sequence>MSYVKILLKKGYRRRSLYLVLILLVGLITLLNWNNERNATGANSLLNQTELRIKDYNGYIKQNKQIASADSPAVTNLVRQRQYLQAMVKALKKGDEQTYLTNQIALLTWQKKHTLADQLAKIVSIPGMTNTIAKMLLLAQKQAQGQTGVELEGYEVRGSTFLYRTIQLYSPVILTAVIIFVLTPLVISPYFKRLDIERGLPRPAAQKVLLRTGVSVIMGVACLLIFYLACFLVGTIRHGAGSFAYPIFVYSRDRYWLEPLWQVLAKILVLQIALIVAISASMQLIAQLTRNGFATLFLSLILIIGSYLLIDQTSTSALTPLVPTYYLGPTGVVTGTFRALTKNAQISLPGGILVNAGYSCLVLTAVWYGERRGERA</sequence>
<evidence type="ECO:0000256" key="1">
    <source>
        <dbReference type="SAM" id="Phobius"/>
    </source>
</evidence>
<keyword evidence="1" id="KW-1133">Transmembrane helix</keyword>
<organism evidence="2 3">
    <name type="scientific">Lapidilactobacillus achengensis</name>
    <dbReference type="NCBI Taxonomy" id="2486000"/>
    <lineage>
        <taxon>Bacteria</taxon>
        <taxon>Bacillati</taxon>
        <taxon>Bacillota</taxon>
        <taxon>Bacilli</taxon>
        <taxon>Lactobacillales</taxon>
        <taxon>Lactobacillaceae</taxon>
        <taxon>Lapidilactobacillus</taxon>
    </lineage>
</organism>
<comment type="caution">
    <text evidence="2">The sequence shown here is derived from an EMBL/GenBank/DDBJ whole genome shotgun (WGS) entry which is preliminary data.</text>
</comment>
<evidence type="ECO:0000313" key="3">
    <source>
        <dbReference type="Proteomes" id="UP001596310"/>
    </source>
</evidence>
<keyword evidence="1" id="KW-0812">Transmembrane</keyword>
<dbReference type="RefSeq" id="WP_125599048.1">
    <property type="nucleotide sequence ID" value="NZ_JBHSSM010000029.1"/>
</dbReference>
<dbReference type="Proteomes" id="UP001596310">
    <property type="component" value="Unassembled WGS sequence"/>
</dbReference>
<feature type="transmembrane region" description="Helical" evidence="1">
    <location>
        <begin position="346"/>
        <end position="368"/>
    </location>
</feature>
<keyword evidence="3" id="KW-1185">Reference proteome</keyword>